<evidence type="ECO:0000313" key="3">
    <source>
        <dbReference type="Proteomes" id="UP000718451"/>
    </source>
</evidence>
<protein>
    <recommendedName>
        <fullName evidence="4">Outer membrane protein beta-barrel domain-containing protein</fullName>
    </recommendedName>
</protein>
<comment type="caution">
    <text evidence="2">The sequence shown here is derived from an EMBL/GenBank/DDBJ whole genome shotgun (WGS) entry which is preliminary data.</text>
</comment>
<gene>
    <name evidence="2" type="ORF">HCU67_12620</name>
</gene>
<dbReference type="EMBL" id="JAAWWL010000002">
    <property type="protein sequence ID" value="NKI32793.1"/>
    <property type="molecule type" value="Genomic_DNA"/>
</dbReference>
<proteinExistence type="predicted"/>
<evidence type="ECO:0008006" key="4">
    <source>
        <dbReference type="Google" id="ProtNLM"/>
    </source>
</evidence>
<organism evidence="2 3">
    <name type="scientific">Croceivirga thetidis</name>
    <dbReference type="NCBI Taxonomy" id="2721623"/>
    <lineage>
        <taxon>Bacteria</taxon>
        <taxon>Pseudomonadati</taxon>
        <taxon>Bacteroidota</taxon>
        <taxon>Flavobacteriia</taxon>
        <taxon>Flavobacteriales</taxon>
        <taxon>Flavobacteriaceae</taxon>
        <taxon>Croceivirga</taxon>
    </lineage>
</organism>
<keyword evidence="1" id="KW-0732">Signal</keyword>
<feature type="chain" id="PRO_5046993757" description="Outer membrane protein beta-barrel domain-containing protein" evidence="1">
    <location>
        <begin position="21"/>
        <end position="207"/>
    </location>
</feature>
<reference evidence="2 3" key="1">
    <citation type="submission" date="2020-04" db="EMBL/GenBank/DDBJ databases">
        <authorList>
            <person name="Yoon J."/>
        </authorList>
    </citation>
    <scope>NUCLEOTIDE SEQUENCE [LARGE SCALE GENOMIC DNA]</scope>
    <source>
        <strain evidence="2 3">DJ-13</strain>
    </source>
</reference>
<accession>A0ABX1GT20</accession>
<dbReference type="RefSeq" id="WP_168552968.1">
    <property type="nucleotide sequence ID" value="NZ_JAAWWL010000002.1"/>
</dbReference>
<evidence type="ECO:0000313" key="2">
    <source>
        <dbReference type="EMBL" id="NKI32793.1"/>
    </source>
</evidence>
<dbReference type="Proteomes" id="UP000718451">
    <property type="component" value="Unassembled WGS sequence"/>
</dbReference>
<name>A0ABX1GT20_9FLAO</name>
<sequence>MNRIIKILFCLSITISTLQAQNNSEFNLEFVAGLNTHGTGDIPGYQFGFIYGQSVSNKLHLQIGFEGTLNDKPDFELFYENQSGNLIDASLHTVTSGMQLIFGLKYNFVQTTNHEFGVSLLPLVRYQATSLSDSYDTLFPAITDLPFPVRNIIRIEPGRTFAVGAGLRLGYSCNFGNSLFLGINGGFQGDTNEDTIVSYFLSVGKKF</sequence>
<evidence type="ECO:0000256" key="1">
    <source>
        <dbReference type="SAM" id="SignalP"/>
    </source>
</evidence>
<keyword evidence="3" id="KW-1185">Reference proteome</keyword>
<feature type="signal peptide" evidence="1">
    <location>
        <begin position="1"/>
        <end position="20"/>
    </location>
</feature>